<name>A0A645A8A3_9ZZZZ</name>
<dbReference type="Pfam" id="PF00578">
    <property type="entry name" value="AhpC-TSA"/>
    <property type="match status" value="1"/>
</dbReference>
<dbReference type="EMBL" id="VSSQ01012509">
    <property type="protein sequence ID" value="MPM49400.1"/>
    <property type="molecule type" value="Genomic_DNA"/>
</dbReference>
<evidence type="ECO:0000256" key="4">
    <source>
        <dbReference type="ARBA" id="ARBA00022862"/>
    </source>
</evidence>
<dbReference type="PANTHER" id="PTHR42801">
    <property type="entry name" value="THIOREDOXIN-DEPENDENT PEROXIDE REDUCTASE"/>
    <property type="match status" value="1"/>
</dbReference>
<dbReference type="PROSITE" id="PS51352">
    <property type="entry name" value="THIOREDOXIN_2"/>
    <property type="match status" value="1"/>
</dbReference>
<evidence type="ECO:0000256" key="2">
    <source>
        <dbReference type="ARBA" id="ARBA00013017"/>
    </source>
</evidence>
<evidence type="ECO:0000313" key="12">
    <source>
        <dbReference type="EMBL" id="MPM49400.1"/>
    </source>
</evidence>
<dbReference type="GO" id="GO:0008379">
    <property type="term" value="F:thioredoxin peroxidase activity"/>
    <property type="evidence" value="ECO:0007669"/>
    <property type="project" value="TreeGrafter"/>
</dbReference>
<sequence>MQAPDFSYTDSDGKQRKLSDLKGRRVVLYFYPKDLTPGCTAEACDFRDNYVMWQKKGFEVIGISADSEASHRKFAEKHSLPFPLVADTDKTIIKAYGVWGPKKFMGRTFDGILRTTFLIDAEGRIEDVITKVDTKASTAQILEFLK</sequence>
<comment type="similarity">
    <text evidence="9">Belongs to the peroxiredoxin family. BCP/PrxQ subfamily.</text>
</comment>
<dbReference type="GO" id="GO:0034599">
    <property type="term" value="P:cellular response to oxidative stress"/>
    <property type="evidence" value="ECO:0007669"/>
    <property type="project" value="TreeGrafter"/>
</dbReference>
<feature type="domain" description="Thioredoxin" evidence="11">
    <location>
        <begin position="1"/>
        <end position="146"/>
    </location>
</feature>
<dbReference type="InterPro" id="IPR036249">
    <property type="entry name" value="Thioredoxin-like_sf"/>
</dbReference>
<keyword evidence="4" id="KW-0049">Antioxidant</keyword>
<reference evidence="12" key="1">
    <citation type="submission" date="2019-08" db="EMBL/GenBank/DDBJ databases">
        <authorList>
            <person name="Kucharzyk K."/>
            <person name="Murdoch R.W."/>
            <person name="Higgins S."/>
            <person name="Loffler F."/>
        </authorList>
    </citation>
    <scope>NUCLEOTIDE SEQUENCE</scope>
</reference>
<evidence type="ECO:0000256" key="3">
    <source>
        <dbReference type="ARBA" id="ARBA00022559"/>
    </source>
</evidence>
<keyword evidence="7" id="KW-0676">Redox-active center</keyword>
<keyword evidence="3 12" id="KW-0575">Peroxidase</keyword>
<evidence type="ECO:0000259" key="11">
    <source>
        <dbReference type="PROSITE" id="PS51352"/>
    </source>
</evidence>
<dbReference type="InterPro" id="IPR000866">
    <property type="entry name" value="AhpC/TSA"/>
</dbReference>
<evidence type="ECO:0000256" key="6">
    <source>
        <dbReference type="ARBA" id="ARBA00023157"/>
    </source>
</evidence>
<dbReference type="InterPro" id="IPR024706">
    <property type="entry name" value="Peroxiredoxin_AhpC-typ"/>
</dbReference>
<protein>
    <recommendedName>
        <fullName evidence="2">thioredoxin-dependent peroxiredoxin</fullName>
        <ecNumber evidence="2">1.11.1.24</ecNumber>
    </recommendedName>
    <alternativeName>
        <fullName evidence="8">Thioredoxin peroxidase</fullName>
    </alternativeName>
</protein>
<gene>
    <name evidence="12" type="primary">bcp_18</name>
    <name evidence="12" type="ORF">SDC9_96129</name>
</gene>
<keyword evidence="5 12" id="KW-0560">Oxidoreductase</keyword>
<evidence type="ECO:0000256" key="5">
    <source>
        <dbReference type="ARBA" id="ARBA00023002"/>
    </source>
</evidence>
<dbReference type="EC" id="1.11.1.24" evidence="2"/>
<dbReference type="InterPro" id="IPR013766">
    <property type="entry name" value="Thioredoxin_domain"/>
</dbReference>
<dbReference type="SUPFAM" id="SSF52833">
    <property type="entry name" value="Thioredoxin-like"/>
    <property type="match status" value="1"/>
</dbReference>
<dbReference type="AlphaFoldDB" id="A0A645A8A3"/>
<evidence type="ECO:0000256" key="9">
    <source>
        <dbReference type="ARBA" id="ARBA00038489"/>
    </source>
</evidence>
<proteinExistence type="inferred from homology"/>
<accession>A0A645A8A3</accession>
<dbReference type="Gene3D" id="3.40.30.10">
    <property type="entry name" value="Glutaredoxin"/>
    <property type="match status" value="1"/>
</dbReference>
<dbReference type="GO" id="GO:0045454">
    <property type="term" value="P:cell redox homeostasis"/>
    <property type="evidence" value="ECO:0007669"/>
    <property type="project" value="TreeGrafter"/>
</dbReference>
<evidence type="ECO:0000256" key="8">
    <source>
        <dbReference type="ARBA" id="ARBA00032824"/>
    </source>
</evidence>
<dbReference type="GO" id="GO:0005737">
    <property type="term" value="C:cytoplasm"/>
    <property type="evidence" value="ECO:0007669"/>
    <property type="project" value="TreeGrafter"/>
</dbReference>
<dbReference type="PIRSF" id="PIRSF000239">
    <property type="entry name" value="AHPC"/>
    <property type="match status" value="1"/>
</dbReference>
<dbReference type="PANTHER" id="PTHR42801:SF4">
    <property type="entry name" value="AHPC_TSA FAMILY PROTEIN"/>
    <property type="match status" value="1"/>
</dbReference>
<dbReference type="NCBIfam" id="NF006960">
    <property type="entry name" value="PRK09437.1"/>
    <property type="match status" value="1"/>
</dbReference>
<keyword evidence="6" id="KW-1015">Disulfide bond</keyword>
<evidence type="ECO:0000256" key="1">
    <source>
        <dbReference type="ARBA" id="ARBA00011245"/>
    </source>
</evidence>
<dbReference type="InterPro" id="IPR050924">
    <property type="entry name" value="Peroxiredoxin_BCP/PrxQ"/>
</dbReference>
<evidence type="ECO:0000256" key="10">
    <source>
        <dbReference type="ARBA" id="ARBA00049091"/>
    </source>
</evidence>
<comment type="subunit">
    <text evidence="1">Monomer.</text>
</comment>
<evidence type="ECO:0000256" key="7">
    <source>
        <dbReference type="ARBA" id="ARBA00023284"/>
    </source>
</evidence>
<organism evidence="12">
    <name type="scientific">bioreactor metagenome</name>
    <dbReference type="NCBI Taxonomy" id="1076179"/>
    <lineage>
        <taxon>unclassified sequences</taxon>
        <taxon>metagenomes</taxon>
        <taxon>ecological metagenomes</taxon>
    </lineage>
</organism>
<comment type="catalytic activity">
    <reaction evidence="10">
        <text>a hydroperoxide + [thioredoxin]-dithiol = an alcohol + [thioredoxin]-disulfide + H2O</text>
        <dbReference type="Rhea" id="RHEA:62620"/>
        <dbReference type="Rhea" id="RHEA-COMP:10698"/>
        <dbReference type="Rhea" id="RHEA-COMP:10700"/>
        <dbReference type="ChEBI" id="CHEBI:15377"/>
        <dbReference type="ChEBI" id="CHEBI:29950"/>
        <dbReference type="ChEBI" id="CHEBI:30879"/>
        <dbReference type="ChEBI" id="CHEBI:35924"/>
        <dbReference type="ChEBI" id="CHEBI:50058"/>
        <dbReference type="EC" id="1.11.1.24"/>
    </reaction>
</comment>
<dbReference type="FunFam" id="3.40.30.10:FF:000007">
    <property type="entry name" value="Thioredoxin-dependent thiol peroxidase"/>
    <property type="match status" value="1"/>
</dbReference>
<comment type="caution">
    <text evidence="12">The sequence shown here is derived from an EMBL/GenBank/DDBJ whole genome shotgun (WGS) entry which is preliminary data.</text>
</comment>
<dbReference type="CDD" id="cd03017">
    <property type="entry name" value="PRX_BCP"/>
    <property type="match status" value="1"/>
</dbReference>